<dbReference type="InterPro" id="IPR032508">
    <property type="entry name" value="FecR_C"/>
</dbReference>
<dbReference type="PANTHER" id="PTHR30273:SF2">
    <property type="entry name" value="PROTEIN FECR"/>
    <property type="match status" value="1"/>
</dbReference>
<evidence type="ECO:0000256" key="1">
    <source>
        <dbReference type="SAM" id="MobiDB-lite"/>
    </source>
</evidence>
<feature type="region of interest" description="Disordered" evidence="1">
    <location>
        <begin position="1"/>
        <end position="26"/>
    </location>
</feature>
<evidence type="ECO:0000259" key="3">
    <source>
        <dbReference type="Pfam" id="PF04773"/>
    </source>
</evidence>
<dbReference type="OrthoDB" id="1493027at2"/>
<evidence type="ECO:0000259" key="4">
    <source>
        <dbReference type="Pfam" id="PF16344"/>
    </source>
</evidence>
<dbReference type="AlphaFoldDB" id="A0A3Q9IRZ4"/>
<sequence>MDDQDMKNKKDLLDALDDPDSLSQEELDAILNDPNEQEDARLLGNYRQAFVRRHASLKPDVNKEWNNFRQSKISSRSKGKQLWVGITIGVAASVFLFLGWQMFHQIPLQSPVNQPIVAFTASTQSQEVLLSTGDGRMVSLSAPQADSLLRETGITRGEEELDYQQTIRETEIHTLTTPRCGAYQLRLADGTQVWLNAESRLKYPSRFTGEQRVVELEGEGYFKVMPDTKRPFIVKSGNITTEVLGTEFNVRTYVSDDSHVTLLKGSVKVKDVSSSSEVVIRPGEDAHLQGDGTFDVREVDTDNYYLWTEGYFYFDNETVVEIMRELGRWYNIRVEFENPQAMNYRLHFLAERDQKIEEVLQLLNMLGKVQATCENNKISVK</sequence>
<feature type="domain" description="FecR protein" evidence="3">
    <location>
        <begin position="174"/>
        <end position="268"/>
    </location>
</feature>
<keyword evidence="2" id="KW-0472">Membrane</keyword>
<feature type="compositionally biased region" description="Basic and acidic residues" evidence="1">
    <location>
        <begin position="1"/>
        <end position="13"/>
    </location>
</feature>
<dbReference type="InterPro" id="IPR006860">
    <property type="entry name" value="FecR"/>
</dbReference>
<evidence type="ECO:0000256" key="2">
    <source>
        <dbReference type="SAM" id="Phobius"/>
    </source>
</evidence>
<dbReference type="InterPro" id="IPR012373">
    <property type="entry name" value="Ferrdict_sens_TM"/>
</dbReference>
<dbReference type="GO" id="GO:0016989">
    <property type="term" value="F:sigma factor antagonist activity"/>
    <property type="evidence" value="ECO:0007669"/>
    <property type="project" value="TreeGrafter"/>
</dbReference>
<organism evidence="5 6">
    <name type="scientific">Butyricimonas faecalis</name>
    <dbReference type="NCBI Taxonomy" id="2093856"/>
    <lineage>
        <taxon>Bacteria</taxon>
        <taxon>Pseudomonadati</taxon>
        <taxon>Bacteroidota</taxon>
        <taxon>Bacteroidia</taxon>
        <taxon>Bacteroidales</taxon>
        <taxon>Odoribacteraceae</taxon>
        <taxon>Butyricimonas</taxon>
    </lineage>
</organism>
<dbReference type="PANTHER" id="PTHR30273">
    <property type="entry name" value="PERIPLASMIC SIGNAL SENSOR AND SIGMA FACTOR ACTIVATOR FECR-RELATED"/>
    <property type="match status" value="1"/>
</dbReference>
<dbReference type="Gene3D" id="3.55.50.30">
    <property type="match status" value="1"/>
</dbReference>
<dbReference type="Gene3D" id="2.60.120.1440">
    <property type="match status" value="1"/>
</dbReference>
<gene>
    <name evidence="5" type="ORF">D8S85_13560</name>
</gene>
<dbReference type="Pfam" id="PF16344">
    <property type="entry name" value="FecR_C"/>
    <property type="match status" value="1"/>
</dbReference>
<reference evidence="5 6" key="1">
    <citation type="submission" date="2018-10" db="EMBL/GenBank/DDBJ databases">
        <title>Butyricimonas faecalis sp. nov., isolated from human faeces and emended description of the genus Butyricimonas.</title>
        <authorList>
            <person name="Le Roy T."/>
            <person name="Van der Smissen P."/>
            <person name="Paquot A."/>
            <person name="Delzenne N."/>
            <person name="Muccioli G."/>
            <person name="Collet J.-F."/>
            <person name="Cani P.D."/>
        </authorList>
    </citation>
    <scope>NUCLEOTIDE SEQUENCE [LARGE SCALE GENOMIC DNA]</scope>
    <source>
        <strain evidence="5 6">H184</strain>
    </source>
</reference>
<feature type="transmembrane region" description="Helical" evidence="2">
    <location>
        <begin position="82"/>
        <end position="103"/>
    </location>
</feature>
<feature type="compositionally biased region" description="Acidic residues" evidence="1">
    <location>
        <begin position="14"/>
        <end position="26"/>
    </location>
</feature>
<dbReference type="EMBL" id="CP032819">
    <property type="protein sequence ID" value="AZS30472.1"/>
    <property type="molecule type" value="Genomic_DNA"/>
</dbReference>
<evidence type="ECO:0000313" key="5">
    <source>
        <dbReference type="EMBL" id="AZS30472.1"/>
    </source>
</evidence>
<accession>A0A3Q9IRZ4</accession>
<keyword evidence="6" id="KW-1185">Reference proteome</keyword>
<dbReference type="Proteomes" id="UP000270673">
    <property type="component" value="Chromosome"/>
</dbReference>
<name>A0A3Q9IRZ4_9BACT</name>
<feature type="domain" description="Protein FecR C-terminal" evidence="4">
    <location>
        <begin position="311"/>
        <end position="379"/>
    </location>
</feature>
<keyword evidence="2" id="KW-1133">Transmembrane helix</keyword>
<keyword evidence="2" id="KW-0812">Transmembrane</keyword>
<proteinExistence type="predicted"/>
<dbReference type="KEGG" id="buy:D8S85_13560"/>
<dbReference type="Pfam" id="PF04773">
    <property type="entry name" value="FecR"/>
    <property type="match status" value="1"/>
</dbReference>
<protein>
    <submittedName>
        <fullName evidence="5">DUF4974 domain-containing protein</fullName>
    </submittedName>
</protein>
<evidence type="ECO:0000313" key="6">
    <source>
        <dbReference type="Proteomes" id="UP000270673"/>
    </source>
</evidence>
<dbReference type="PIRSF" id="PIRSF018266">
    <property type="entry name" value="FecR"/>
    <property type="match status" value="1"/>
</dbReference>